<dbReference type="Pfam" id="PF07727">
    <property type="entry name" value="RVT_2"/>
    <property type="match status" value="1"/>
</dbReference>
<feature type="transmembrane region" description="Helical" evidence="10">
    <location>
        <begin position="368"/>
        <end position="388"/>
    </location>
</feature>
<sequence>MAIQMDVSAERLTPTTQPKRKQSKLQLWLSEKIHWYCRGVIAHPRLGTAALLLVALVLSGIAFAAFPFDIDTTTTTFIPRTSRIGRLEETRVLAEEITRFNPFRAPSNTSSVTVPQQTDVQYSIQLLFSVADDDNIFTRDRIIAMRNMELAIRGVQGNPDFTDVCARARDSNECSQPQSVTRFFFASEIDGCPNVYRPDGNNTDIPFASVDDVLLALITPRNVSTDASLPAFCYPTAGDCYANCFDPSPSAIDFAVADTFGFPDNNASLTPDLTSHVSTSLTFFGLPLAGFESPDDRFEEQISVVESFVKRVPPALRPFKKAEGITTTILSDILIEEYFWNLVITDTALVSISIVVVYLYMAFHVNSFFISGMGMLHVLLSFPIAYLFTQAAMDFGAMGLLNLMSLFIILGIGADDIFIFVDTWRQSELEVPGPDGRLRRNAPSRDAEITEDNLQWLTERLVWTYTRSSEAMLITSLTTGAAFVMNLSSSVPAIQIFGAFTGLMILFNFILVITYFPFVVVTHHCFIRHFRYPWLRRCSNKDKKKLEASSSFGGDQAQEVTSNKVVGQHHNINEYRALERFFYKSYAPFIHKRRWHLVAVFAIWFGVSIYFASELKAATEPTQWLPSSDKLQQAFDMLNSDFARTDLVPQIVVMYGLEVVDLSGVNPYNPNDPARVVFDSGFDPTAPNFQETFISICERFREEGEFVLEEEILCPMELFRDYVTNELGMAFPVPRDDFVPLLANFTRYYEDNNGPAPDVSGDVASSEQDAVTREERSREQVEVYQTIRFHLDTQEPELAYMFIVVNTTLSVFSAGNDIRPAYEFWDHMLDMENARADNIEATLDGALQTADLYVDLQLEDTLLRAAIVGIAASLSLAFVIIIVMTRDITLSVMSIISIGGVVVSLIALMVMLGWTLGLIESICLTILVGLSVDYVIHLANAYRESHEVTRFSRVRDALVVMGISVLSASITTFLSGFVLFFGYIIFFFKFGVFIALTIFFAAIWAFGFFMSLAAIAGNKEYVNDFTRLWRVLTGKQQKLKLAGVNTNPETNEIEASTTETKRNQSSTSPAAGNLARFFERHMELQQQLQDAGVRQDNEDLFTIVWKQLPRWTAPLTLPYFASGRFPSLLELSIRLQQLEQQMRGSRTQPQAGGFMASAPPRRGGRRGFSNNSNNHGRQGRNNGGGNGNSNSKGRRFRGNCHYCGKYGHRAAECRKKQRDNGATGFTAQAQHQHGQDAATFVAATATTPTQLHDPLTWLADTGASHHLTFVKDAFVELTPHLQQHHPRHITAFGGTRVPVRGVGSVLLHARTTSGAAMQIVLQECLYVPEGQANLIALGRLTRDSSGRPTGHSQRDGADGHYVRFSHGAEVKLKERNSLRCWPIVAVGPSTAHGLTTDACKQPQQPAAAPAAQSKAHTPSMHEVLGHRNDNDVQQYCKLMGIDDRNAISSKQSPEAAPAAPPYTQAQNGIVERQVRTLSDMVRAMITGAGLDASCWSLACNHALHILNNMPRPSLHGKTPLQIVTGSLPKHVPQLRVFGQPAVVHISTQRGRLQPKGRRGIYVGYNSSSNSHLVYFADTNTVVSSIHVRFLPFSKADDVVDEGEEQVQTSTTSSMLQLPSARDSSNSTTDGEPPTVHIDEEQDEDVETDFLLTDFDADSSSDTNDANYDPDTTDASDTEAGAFTASSSGDTSLTEPASIKQALKSQQRKQWTQACLEEIGAMERNGVIKLIPRSAVPRQHTLLKSRFVFKVKRDAEGTPTRFKARWVAKGFSQRPGIDFDQTYAPTPAAKTILTVLAVSLQRQHQLHQLDFKSAYLQADLKEELYMELPPHFTDIGDGAQRYAGKVCRLLKPLYGLKQAGRAWAKKLHTFLKTNGWAQSNVDACLFTKLHDDGQRTWIITYVDDLIISGSSGRHIHACKQQIKESFEAEDLGPLTWYLGLHLTSPADGVLHIAQTQAINDIINDYNLAAAASVSTPMRVGIDASSTSEQPDRRLPFRNLVGSLLYLANRTRPDVSFACGLLCRYMDRYTT</sequence>
<evidence type="ECO:0000313" key="14">
    <source>
        <dbReference type="EMBL" id="EGD76085.1"/>
    </source>
</evidence>
<keyword evidence="6" id="KW-0325">Glycoprotein</keyword>
<dbReference type="SUPFAM" id="SSF82866">
    <property type="entry name" value="Multidrug efflux transporter AcrB transmembrane domain"/>
    <property type="match status" value="2"/>
</dbReference>
<evidence type="ECO:0000256" key="7">
    <source>
        <dbReference type="ARBA" id="ARBA00038046"/>
    </source>
</evidence>
<dbReference type="GO" id="GO:0004190">
    <property type="term" value="F:aspartic-type endopeptidase activity"/>
    <property type="evidence" value="ECO:0007669"/>
    <property type="project" value="UniProtKB-KW"/>
</dbReference>
<dbReference type="PANTHER" id="PTHR45951">
    <property type="entry name" value="PROTEIN DISPATCHED-RELATED"/>
    <property type="match status" value="1"/>
</dbReference>
<feature type="transmembrane region" description="Helical" evidence="10">
    <location>
        <begin position="46"/>
        <end position="68"/>
    </location>
</feature>
<keyword evidence="3" id="KW-0064">Aspartyl protease</keyword>
<keyword evidence="8" id="KW-0863">Zinc-finger</keyword>
<dbReference type="Gene3D" id="3.30.420.10">
    <property type="entry name" value="Ribonuclease H-like superfamily/Ribonuclease H"/>
    <property type="match status" value="1"/>
</dbReference>
<dbReference type="InterPro" id="IPR043502">
    <property type="entry name" value="DNA/RNA_pol_sf"/>
</dbReference>
<dbReference type="Gene3D" id="1.20.1640.10">
    <property type="entry name" value="Multidrug efflux transporter AcrB transmembrane domain"/>
    <property type="match status" value="2"/>
</dbReference>
<dbReference type="InterPro" id="IPR036875">
    <property type="entry name" value="Znf_CCHC_sf"/>
</dbReference>
<feature type="region of interest" description="Disordered" evidence="9">
    <location>
        <begin position="1601"/>
        <end position="1695"/>
    </location>
</feature>
<dbReference type="Proteomes" id="UP000007799">
    <property type="component" value="Unassembled WGS sequence"/>
</dbReference>
<evidence type="ECO:0000259" key="13">
    <source>
        <dbReference type="PROSITE" id="PS50994"/>
    </source>
</evidence>
<keyword evidence="3" id="KW-0645">Protease</keyword>
<dbReference type="InParanoid" id="F2TXH6"/>
<dbReference type="InterPro" id="IPR001878">
    <property type="entry name" value="Znf_CCHC"/>
</dbReference>
<feature type="transmembrane region" description="Helical" evidence="10">
    <location>
        <begin position="400"/>
        <end position="421"/>
    </location>
</feature>
<keyword evidence="2 10" id="KW-0812">Transmembrane</keyword>
<evidence type="ECO:0000256" key="10">
    <source>
        <dbReference type="SAM" id="Phobius"/>
    </source>
</evidence>
<evidence type="ECO:0000256" key="2">
    <source>
        <dbReference type="ARBA" id="ARBA00022692"/>
    </source>
</evidence>
<dbReference type="PROSITE" id="PS50158">
    <property type="entry name" value="ZF_CCHC"/>
    <property type="match status" value="1"/>
</dbReference>
<feature type="region of interest" description="Disordered" evidence="9">
    <location>
        <begin position="1050"/>
        <end position="1069"/>
    </location>
</feature>
<dbReference type="eggNOG" id="KOG0017">
    <property type="taxonomic scope" value="Eukaryota"/>
</dbReference>
<evidence type="ECO:0000259" key="11">
    <source>
        <dbReference type="PROSITE" id="PS50156"/>
    </source>
</evidence>
<dbReference type="GO" id="GO:0003676">
    <property type="term" value="F:nucleic acid binding"/>
    <property type="evidence" value="ECO:0007669"/>
    <property type="project" value="InterPro"/>
</dbReference>
<feature type="compositionally biased region" description="Polar residues" evidence="9">
    <location>
        <begin position="1683"/>
        <end position="1694"/>
    </location>
</feature>
<dbReference type="GO" id="GO:0015074">
    <property type="term" value="P:DNA integration"/>
    <property type="evidence" value="ECO:0007669"/>
    <property type="project" value="InterPro"/>
</dbReference>
<gene>
    <name evidence="14" type="ORF">PTSG_00792</name>
</gene>
<dbReference type="InterPro" id="IPR012337">
    <property type="entry name" value="RNaseH-like_sf"/>
</dbReference>
<dbReference type="InterPro" id="IPR003392">
    <property type="entry name" value="PTHD_SSD"/>
</dbReference>
<evidence type="ECO:0000256" key="5">
    <source>
        <dbReference type="ARBA" id="ARBA00023136"/>
    </source>
</evidence>
<dbReference type="EMBL" id="GL832956">
    <property type="protein sequence ID" value="EGD76085.1"/>
    <property type="molecule type" value="Genomic_DNA"/>
</dbReference>
<feature type="transmembrane region" description="Helical" evidence="10">
    <location>
        <begin position="957"/>
        <end position="986"/>
    </location>
</feature>
<keyword evidence="15" id="KW-1185">Reference proteome</keyword>
<dbReference type="InterPro" id="IPR057670">
    <property type="entry name" value="SH3_retrovirus"/>
</dbReference>
<dbReference type="SUPFAM" id="SSF57756">
    <property type="entry name" value="Retrovirus zinc finger-like domains"/>
    <property type="match status" value="1"/>
</dbReference>
<reference evidence="14" key="1">
    <citation type="submission" date="2009-08" db="EMBL/GenBank/DDBJ databases">
        <title>Annotation of Salpingoeca rosetta.</title>
        <authorList>
            <consortium name="The Broad Institute Genome Sequencing Platform"/>
            <person name="Russ C."/>
            <person name="Cuomo C."/>
            <person name="Burger G."/>
            <person name="Gray M.W."/>
            <person name="Holland P.W.H."/>
            <person name="King N."/>
            <person name="Lang F.B.F."/>
            <person name="Roger A.J."/>
            <person name="Ruiz-Trillo I."/>
            <person name="Young S.K."/>
            <person name="Zeng Q."/>
            <person name="Gargeya S."/>
            <person name="Alvarado L."/>
            <person name="Berlin A."/>
            <person name="Chapman S.B."/>
            <person name="Chen Z."/>
            <person name="Freedman E."/>
            <person name="Gellesch M."/>
            <person name="Goldberg J."/>
            <person name="Griggs A."/>
            <person name="Gujja S."/>
            <person name="Heilman E."/>
            <person name="Heiman D."/>
            <person name="Howarth C."/>
            <person name="Mehta T."/>
            <person name="Neiman D."/>
            <person name="Pearson M."/>
            <person name="Roberts A."/>
            <person name="Saif S."/>
            <person name="Shea T."/>
            <person name="Shenoy N."/>
            <person name="Sisk P."/>
            <person name="Stolte C."/>
            <person name="Sykes S."/>
            <person name="White J."/>
            <person name="Yandava C."/>
            <person name="Haas B."/>
            <person name="Nusbaum C."/>
            <person name="Birren B."/>
        </authorList>
    </citation>
    <scope>NUCLEOTIDE SEQUENCE [LARGE SCALE GENOMIC DNA]</scope>
    <source>
        <strain evidence="14">ATCC 50818</strain>
    </source>
</reference>
<feature type="domain" description="CCHC-type" evidence="12">
    <location>
        <begin position="1200"/>
        <end position="1215"/>
    </location>
</feature>
<evidence type="ECO:0000256" key="4">
    <source>
        <dbReference type="ARBA" id="ARBA00022989"/>
    </source>
</evidence>
<evidence type="ECO:0000256" key="6">
    <source>
        <dbReference type="ARBA" id="ARBA00023180"/>
    </source>
</evidence>
<dbReference type="InterPro" id="IPR036397">
    <property type="entry name" value="RNaseH_sf"/>
</dbReference>
<comment type="subcellular location">
    <subcellularLocation>
        <location evidence="1">Membrane</location>
        <topology evidence="1">Multi-pass membrane protein</topology>
    </subcellularLocation>
</comment>
<feature type="transmembrane region" description="Helical" evidence="10">
    <location>
        <begin position="862"/>
        <end position="883"/>
    </location>
</feature>
<dbReference type="PANTHER" id="PTHR45951:SF7">
    <property type="entry name" value="SSD DOMAIN-CONTAINING PROTEIN"/>
    <property type="match status" value="1"/>
</dbReference>
<dbReference type="OrthoDB" id="6423816at2759"/>
<evidence type="ECO:0000313" key="15">
    <source>
        <dbReference type="Proteomes" id="UP000007799"/>
    </source>
</evidence>
<dbReference type="InterPro" id="IPR052081">
    <property type="entry name" value="Dispatched_Hh_regulator"/>
</dbReference>
<dbReference type="InterPro" id="IPR001584">
    <property type="entry name" value="Integrase_cat-core"/>
</dbReference>
<evidence type="ECO:0000256" key="9">
    <source>
        <dbReference type="SAM" id="MobiDB-lite"/>
    </source>
</evidence>
<feature type="transmembrane region" description="Helical" evidence="10">
    <location>
        <begin position="338"/>
        <end position="361"/>
    </location>
</feature>
<dbReference type="GO" id="GO:0016020">
    <property type="term" value="C:membrane"/>
    <property type="evidence" value="ECO:0007669"/>
    <property type="project" value="UniProtKB-SubCell"/>
</dbReference>
<keyword evidence="5 10" id="KW-0472">Membrane</keyword>
<feature type="compositionally biased region" description="Low complexity" evidence="9">
    <location>
        <begin position="1648"/>
        <end position="1666"/>
    </location>
</feature>
<feature type="transmembrane region" description="Helical" evidence="10">
    <location>
        <begin position="494"/>
        <end position="527"/>
    </location>
</feature>
<keyword evidence="8" id="KW-0479">Metal-binding</keyword>
<evidence type="ECO:0000256" key="8">
    <source>
        <dbReference type="PROSITE-ProRule" id="PRU00047"/>
    </source>
</evidence>
<keyword evidence="8" id="KW-0862">Zinc</keyword>
<dbReference type="GeneID" id="16078855"/>
<dbReference type="GO" id="GO:0008270">
    <property type="term" value="F:zinc ion binding"/>
    <property type="evidence" value="ECO:0007669"/>
    <property type="project" value="UniProtKB-KW"/>
</dbReference>
<dbReference type="Pfam" id="PF02460">
    <property type="entry name" value="Patched"/>
    <property type="match status" value="1"/>
</dbReference>
<accession>F2TXH6</accession>
<dbReference type="PROSITE" id="PS50156">
    <property type="entry name" value="SSD"/>
    <property type="match status" value="2"/>
</dbReference>
<proteinExistence type="inferred from homology"/>
<keyword evidence="3" id="KW-0378">Hydrolase</keyword>
<comment type="similarity">
    <text evidence="7">Belongs to the dispatched family.</text>
</comment>
<feature type="transmembrane region" description="Helical" evidence="10">
    <location>
        <begin position="595"/>
        <end position="613"/>
    </location>
</feature>
<feature type="region of interest" description="Disordered" evidence="9">
    <location>
        <begin position="1140"/>
        <end position="1194"/>
    </location>
</feature>
<feature type="domain" description="Integrase catalytic" evidence="13">
    <location>
        <begin position="1344"/>
        <end position="1527"/>
    </location>
</feature>
<feature type="domain" description="SSD" evidence="11">
    <location>
        <begin position="890"/>
        <end position="1015"/>
    </location>
</feature>
<feature type="domain" description="SSD" evidence="11">
    <location>
        <begin position="407"/>
        <end position="522"/>
    </location>
</feature>
<dbReference type="GO" id="GO:0022857">
    <property type="term" value="F:transmembrane transporter activity"/>
    <property type="evidence" value="ECO:0007669"/>
    <property type="project" value="TreeGrafter"/>
</dbReference>
<dbReference type="PROSITE" id="PS50994">
    <property type="entry name" value="INTEGRASE"/>
    <property type="match status" value="1"/>
</dbReference>
<dbReference type="InterPro" id="IPR000731">
    <property type="entry name" value="SSD"/>
</dbReference>
<evidence type="ECO:0000256" key="3">
    <source>
        <dbReference type="ARBA" id="ARBA00022750"/>
    </source>
</evidence>
<organism evidence="15">
    <name type="scientific">Salpingoeca rosetta (strain ATCC 50818 / BSB-021)</name>
    <dbReference type="NCBI Taxonomy" id="946362"/>
    <lineage>
        <taxon>Eukaryota</taxon>
        <taxon>Choanoflagellata</taxon>
        <taxon>Craspedida</taxon>
        <taxon>Salpingoecidae</taxon>
        <taxon>Salpingoeca</taxon>
    </lineage>
</organism>
<dbReference type="InterPro" id="IPR013103">
    <property type="entry name" value="RVT_2"/>
</dbReference>
<dbReference type="FunCoup" id="F2TXH6">
    <property type="interactions" value="143"/>
</dbReference>
<evidence type="ECO:0000256" key="1">
    <source>
        <dbReference type="ARBA" id="ARBA00004141"/>
    </source>
</evidence>
<name>F2TXH6_SALR5</name>
<dbReference type="SUPFAM" id="SSF53098">
    <property type="entry name" value="Ribonuclease H-like"/>
    <property type="match status" value="1"/>
</dbReference>
<protein>
    <submittedName>
        <fullName evidence="14">Uncharacterized protein</fullName>
    </submittedName>
</protein>
<feature type="compositionally biased region" description="Low complexity" evidence="9">
    <location>
        <begin position="1167"/>
        <end position="1180"/>
    </location>
</feature>
<feature type="transmembrane region" description="Helical" evidence="10">
    <location>
        <begin position="471"/>
        <end position="488"/>
    </location>
</feature>
<dbReference type="Pfam" id="PF22936">
    <property type="entry name" value="Pol_BBD"/>
    <property type="match status" value="1"/>
</dbReference>
<dbReference type="eggNOG" id="KOG3664">
    <property type="taxonomic scope" value="Eukaryota"/>
</dbReference>
<feature type="compositionally biased region" description="Polar residues" evidence="9">
    <location>
        <begin position="1140"/>
        <end position="1150"/>
    </location>
</feature>
<dbReference type="RefSeq" id="XP_004998260.1">
    <property type="nucleotide sequence ID" value="XM_004998203.1"/>
</dbReference>
<dbReference type="KEGG" id="sre:PTSG_00792"/>
<dbReference type="InterPro" id="IPR054722">
    <property type="entry name" value="PolX-like_BBD"/>
</dbReference>
<feature type="compositionally biased region" description="Polar residues" evidence="9">
    <location>
        <begin position="1605"/>
        <end position="1629"/>
    </location>
</feature>
<feature type="transmembrane region" description="Helical" evidence="10">
    <location>
        <begin position="890"/>
        <end position="912"/>
    </location>
</feature>
<feature type="transmembrane region" description="Helical" evidence="10">
    <location>
        <begin position="992"/>
        <end position="1017"/>
    </location>
</feature>
<dbReference type="SUPFAM" id="SSF56672">
    <property type="entry name" value="DNA/RNA polymerases"/>
    <property type="match status" value="1"/>
</dbReference>
<keyword evidence="4 10" id="KW-1133">Transmembrane helix</keyword>
<dbReference type="Pfam" id="PF25597">
    <property type="entry name" value="SH3_retrovirus"/>
    <property type="match status" value="1"/>
</dbReference>
<dbReference type="SMART" id="SM00343">
    <property type="entry name" value="ZnF_C2HC"/>
    <property type="match status" value="1"/>
</dbReference>
<evidence type="ECO:0000259" key="12">
    <source>
        <dbReference type="PROSITE" id="PS50158"/>
    </source>
</evidence>